<gene>
    <name evidence="2" type="ORF">BW730_00780</name>
</gene>
<protein>
    <recommendedName>
        <fullName evidence="1">HTH iclR-type domain-containing protein</fullName>
    </recommendedName>
</protein>
<name>A0A1Q2CJU6_9ACTN</name>
<dbReference type="Gene3D" id="1.10.10.10">
    <property type="entry name" value="Winged helix-like DNA-binding domain superfamily/Winged helix DNA-binding domain"/>
    <property type="match status" value="1"/>
</dbReference>
<dbReference type="KEGG" id="tes:BW730_00780"/>
<evidence type="ECO:0000259" key="1">
    <source>
        <dbReference type="Pfam" id="PF09339"/>
    </source>
</evidence>
<dbReference type="GO" id="GO:0003677">
    <property type="term" value="F:DNA binding"/>
    <property type="evidence" value="ECO:0007669"/>
    <property type="project" value="InterPro"/>
</dbReference>
<dbReference type="GO" id="GO:0006355">
    <property type="term" value="P:regulation of DNA-templated transcription"/>
    <property type="evidence" value="ECO:0007669"/>
    <property type="project" value="InterPro"/>
</dbReference>
<dbReference type="InterPro" id="IPR011991">
    <property type="entry name" value="ArsR-like_HTH"/>
</dbReference>
<dbReference type="STRING" id="1332264.BW730_00780"/>
<organism evidence="2 3">
    <name type="scientific">Tessaracoccus aquimaris</name>
    <dbReference type="NCBI Taxonomy" id="1332264"/>
    <lineage>
        <taxon>Bacteria</taxon>
        <taxon>Bacillati</taxon>
        <taxon>Actinomycetota</taxon>
        <taxon>Actinomycetes</taxon>
        <taxon>Propionibacteriales</taxon>
        <taxon>Propionibacteriaceae</taxon>
        <taxon>Tessaracoccus</taxon>
    </lineage>
</organism>
<dbReference type="SUPFAM" id="SSF46785">
    <property type="entry name" value="Winged helix' DNA-binding domain"/>
    <property type="match status" value="1"/>
</dbReference>
<dbReference type="InterPro" id="IPR036390">
    <property type="entry name" value="WH_DNA-bd_sf"/>
</dbReference>
<feature type="domain" description="HTH iclR-type" evidence="1">
    <location>
        <begin position="2"/>
        <end position="43"/>
    </location>
</feature>
<sequence>MLAFLQSASEPVSVIDVANELGLHKNSARFHLDALVEAGYVERAVNATGSQGRPPLVFTATSESPTISNLHLTELVQVLISSFIQPTPGSFELAESAGRTWGAGVASQEDQSGIALADLATHLGERGFGTTLDDETVTFTRCPFRATIAPEQLPLVCAMHRGFLDGFLDESGAGLETAELAIGPRICTATFEEQGAARAHSSIA</sequence>
<reference evidence="3" key="1">
    <citation type="submission" date="2017-02" db="EMBL/GenBank/DDBJ databases">
        <title>Tessaracoccus aquaemaris sp. nov., isolated from the intestine of a Korean rockfish, Sebastes schlegelii, in a marine aquaculture pond.</title>
        <authorList>
            <person name="Tak E.J."/>
            <person name="Bae J.-W."/>
        </authorList>
    </citation>
    <scope>NUCLEOTIDE SEQUENCE [LARGE SCALE GENOMIC DNA]</scope>
    <source>
        <strain evidence="3">NSG39</strain>
    </source>
</reference>
<dbReference type="InterPro" id="IPR005471">
    <property type="entry name" value="Tscrpt_reg_IclR_N"/>
</dbReference>
<proteinExistence type="predicted"/>
<dbReference type="CDD" id="cd00090">
    <property type="entry name" value="HTH_ARSR"/>
    <property type="match status" value="1"/>
</dbReference>
<accession>A0A1Q2CJU6</accession>
<dbReference type="Pfam" id="PF09339">
    <property type="entry name" value="HTH_IclR"/>
    <property type="match status" value="1"/>
</dbReference>
<evidence type="ECO:0000313" key="2">
    <source>
        <dbReference type="EMBL" id="AQP46320.1"/>
    </source>
</evidence>
<dbReference type="Proteomes" id="UP000188145">
    <property type="component" value="Chromosome"/>
</dbReference>
<dbReference type="AlphaFoldDB" id="A0A1Q2CJU6"/>
<evidence type="ECO:0000313" key="3">
    <source>
        <dbReference type="Proteomes" id="UP000188145"/>
    </source>
</evidence>
<dbReference type="InterPro" id="IPR036388">
    <property type="entry name" value="WH-like_DNA-bd_sf"/>
</dbReference>
<dbReference type="EMBL" id="CP019606">
    <property type="protein sequence ID" value="AQP46320.1"/>
    <property type="molecule type" value="Genomic_DNA"/>
</dbReference>
<keyword evidence="3" id="KW-1185">Reference proteome</keyword>